<dbReference type="AlphaFoldDB" id="A0AAJ1B403"/>
<gene>
    <name evidence="1" type="ORF">LIQ10_21510</name>
</gene>
<evidence type="ECO:0000313" key="2">
    <source>
        <dbReference type="Proteomes" id="UP001297422"/>
    </source>
</evidence>
<accession>A0AAJ1B403</accession>
<comment type="caution">
    <text evidence="1">The sequence shown here is derived from an EMBL/GenBank/DDBJ whole genome shotgun (WGS) entry which is preliminary data.</text>
</comment>
<name>A0AAJ1B403_MEDGN</name>
<organism evidence="1 2">
    <name type="scientific">Mediterraneibacter gnavus</name>
    <name type="common">Ruminococcus gnavus</name>
    <dbReference type="NCBI Taxonomy" id="33038"/>
    <lineage>
        <taxon>Bacteria</taxon>
        <taxon>Bacillati</taxon>
        <taxon>Bacillota</taxon>
        <taxon>Clostridia</taxon>
        <taxon>Lachnospirales</taxon>
        <taxon>Lachnospiraceae</taxon>
        <taxon>Mediterraneibacter</taxon>
    </lineage>
</organism>
<dbReference type="Proteomes" id="UP001297422">
    <property type="component" value="Unassembled WGS sequence"/>
</dbReference>
<sequence length="71" mass="8079">MLRCGEIFEQGIRGLDISKNTKIKKLICDDLYWLNVGENKVLENNHAFVGNGYIDIKGNKIDLKKDVEQGI</sequence>
<feature type="non-terminal residue" evidence="1">
    <location>
        <position position="71"/>
    </location>
</feature>
<evidence type="ECO:0000313" key="1">
    <source>
        <dbReference type="EMBL" id="MCB5496259.1"/>
    </source>
</evidence>
<proteinExistence type="predicted"/>
<reference evidence="1" key="1">
    <citation type="submission" date="2021-10" db="EMBL/GenBank/DDBJ databases">
        <title>Collection of gut derived symbiotic bacterial strains cultured from healthy donors.</title>
        <authorList>
            <person name="Lin H."/>
            <person name="Littmann E."/>
            <person name="Claire K."/>
            <person name="Pamer E."/>
        </authorList>
    </citation>
    <scope>NUCLEOTIDE SEQUENCE</scope>
    <source>
        <strain evidence="1">MSK.23.4</strain>
    </source>
</reference>
<protein>
    <submittedName>
        <fullName evidence="1">Uncharacterized protein</fullName>
    </submittedName>
</protein>
<feature type="non-terminal residue" evidence="1">
    <location>
        <position position="1"/>
    </location>
</feature>
<dbReference type="EMBL" id="JAJBNC010000579">
    <property type="protein sequence ID" value="MCB5496259.1"/>
    <property type="molecule type" value="Genomic_DNA"/>
</dbReference>